<dbReference type="InParanoid" id="A0A151ZI00"/>
<proteinExistence type="predicted"/>
<comment type="caution">
    <text evidence="2">The sequence shown here is derived from an EMBL/GenBank/DDBJ whole genome shotgun (WGS) entry which is preliminary data.</text>
</comment>
<dbReference type="EMBL" id="LODT01000028">
    <property type="protein sequence ID" value="KYQ93474.1"/>
    <property type="molecule type" value="Genomic_DNA"/>
</dbReference>
<feature type="signal peptide" evidence="1">
    <location>
        <begin position="1"/>
        <end position="19"/>
    </location>
</feature>
<gene>
    <name evidence="2" type="ORF">DLAC_06167</name>
</gene>
<evidence type="ECO:0000313" key="2">
    <source>
        <dbReference type="EMBL" id="KYQ93474.1"/>
    </source>
</evidence>
<keyword evidence="1" id="KW-0732">Signal</keyword>
<dbReference type="FunCoup" id="A0A151ZI00">
    <property type="interactions" value="74"/>
</dbReference>
<evidence type="ECO:0000256" key="1">
    <source>
        <dbReference type="SAM" id="SignalP"/>
    </source>
</evidence>
<dbReference type="Proteomes" id="UP000076078">
    <property type="component" value="Unassembled WGS sequence"/>
</dbReference>
<name>A0A151ZI00_TIELA</name>
<feature type="chain" id="PRO_5007593328" evidence="1">
    <location>
        <begin position="20"/>
        <end position="148"/>
    </location>
</feature>
<evidence type="ECO:0000313" key="3">
    <source>
        <dbReference type="Proteomes" id="UP000076078"/>
    </source>
</evidence>
<keyword evidence="3" id="KW-1185">Reference proteome</keyword>
<accession>A0A151ZI00</accession>
<reference evidence="2 3" key="1">
    <citation type="submission" date="2015-12" db="EMBL/GenBank/DDBJ databases">
        <title>Dictyostelia acquired genes for synthesis and detection of signals that induce cell-type specialization by lateral gene transfer from prokaryotes.</title>
        <authorList>
            <person name="Gloeckner G."/>
            <person name="Schaap P."/>
        </authorList>
    </citation>
    <scope>NUCLEOTIDE SEQUENCE [LARGE SCALE GENOMIC DNA]</scope>
    <source>
        <strain evidence="2 3">TK</strain>
    </source>
</reference>
<dbReference type="AlphaFoldDB" id="A0A151ZI00"/>
<protein>
    <submittedName>
        <fullName evidence="2">Uncharacterized protein</fullName>
    </submittedName>
</protein>
<organism evidence="2 3">
    <name type="scientific">Tieghemostelium lacteum</name>
    <name type="common">Slime mold</name>
    <name type="synonym">Dictyostelium lacteum</name>
    <dbReference type="NCBI Taxonomy" id="361077"/>
    <lineage>
        <taxon>Eukaryota</taxon>
        <taxon>Amoebozoa</taxon>
        <taxon>Evosea</taxon>
        <taxon>Eumycetozoa</taxon>
        <taxon>Dictyostelia</taxon>
        <taxon>Dictyosteliales</taxon>
        <taxon>Raperosteliaceae</taxon>
        <taxon>Tieghemostelium</taxon>
    </lineage>
</organism>
<sequence>MKFLYITLLLSVIITLSAGQLQTGSWTRFYQSPCGIVYQASINYDPNYGYASYVAGTNTVIFQNVTFSSSQVFTGWGALYYNNGAFSQWTTIKGVTSSQYQFYVIYAPTSSFSGNTDYYESSTCYAGTASELETESESSTKLYTAFDF</sequence>